<evidence type="ECO:0000256" key="1">
    <source>
        <dbReference type="ARBA" id="ARBA00022729"/>
    </source>
</evidence>
<keyword evidence="1 5" id="KW-0732">Signal</keyword>
<evidence type="ECO:0000256" key="2">
    <source>
        <dbReference type="ARBA" id="ARBA00023180"/>
    </source>
</evidence>
<dbReference type="InterPro" id="IPR050975">
    <property type="entry name" value="Sleep_regulator"/>
</dbReference>
<dbReference type="Proteomes" id="UP001162480">
    <property type="component" value="Chromosome 2"/>
</dbReference>
<organism evidence="6 7">
    <name type="scientific">Octopus vulgaris</name>
    <name type="common">Common octopus</name>
    <dbReference type="NCBI Taxonomy" id="6645"/>
    <lineage>
        <taxon>Eukaryota</taxon>
        <taxon>Metazoa</taxon>
        <taxon>Spiralia</taxon>
        <taxon>Lophotrochozoa</taxon>
        <taxon>Mollusca</taxon>
        <taxon>Cephalopoda</taxon>
        <taxon>Coleoidea</taxon>
        <taxon>Octopodiformes</taxon>
        <taxon>Octopoda</taxon>
        <taxon>Incirrata</taxon>
        <taxon>Octopodidae</taxon>
        <taxon>Octopus</taxon>
    </lineage>
</organism>
<evidence type="ECO:0000313" key="7">
    <source>
        <dbReference type="Proteomes" id="UP001162480"/>
    </source>
</evidence>
<evidence type="ECO:0000313" key="6">
    <source>
        <dbReference type="EMBL" id="CAI9718478.1"/>
    </source>
</evidence>
<dbReference type="EMBL" id="OX597815">
    <property type="protein sequence ID" value="CAI9718478.1"/>
    <property type="molecule type" value="Genomic_DNA"/>
</dbReference>
<reference evidence="6" key="1">
    <citation type="submission" date="2023-08" db="EMBL/GenBank/DDBJ databases">
        <authorList>
            <person name="Alioto T."/>
            <person name="Alioto T."/>
            <person name="Gomez Garrido J."/>
        </authorList>
    </citation>
    <scope>NUCLEOTIDE SEQUENCE</scope>
</reference>
<feature type="transmembrane region" description="Helical" evidence="4">
    <location>
        <begin position="122"/>
        <end position="140"/>
    </location>
</feature>
<dbReference type="InterPro" id="IPR031424">
    <property type="entry name" value="QVR-like"/>
</dbReference>
<dbReference type="GO" id="GO:0030431">
    <property type="term" value="P:sleep"/>
    <property type="evidence" value="ECO:0007669"/>
    <property type="project" value="InterPro"/>
</dbReference>
<sequence>MDVSPLFLMLLVLSLIERGLCIKCYNCNSSPFQSGRFCVELPKKSSFEIDCDLFQKNYTRCRKVVQNVDDEVRIIRQCATSDGKIGCESRVGTKNIKMRYCLCDKDRLIWLPQNMISLSHSLYIVLLICIDVTMIFFIAMNSRVRDIGHHDTSGSTKREQKEDKERNTSM</sequence>
<evidence type="ECO:0000256" key="3">
    <source>
        <dbReference type="SAM" id="MobiDB-lite"/>
    </source>
</evidence>
<keyword evidence="4" id="KW-0812">Transmembrane</keyword>
<feature type="chain" id="PRO_5041298963" description="Protein quiver" evidence="5">
    <location>
        <begin position="22"/>
        <end position="170"/>
    </location>
</feature>
<dbReference type="Pfam" id="PF17064">
    <property type="entry name" value="QVR"/>
    <property type="match status" value="1"/>
</dbReference>
<proteinExistence type="predicted"/>
<dbReference type="GO" id="GO:0032222">
    <property type="term" value="P:regulation of synaptic transmission, cholinergic"/>
    <property type="evidence" value="ECO:0007669"/>
    <property type="project" value="InterPro"/>
</dbReference>
<keyword evidence="4" id="KW-1133">Transmembrane helix</keyword>
<name>A0AA36F0I7_OCTVU</name>
<protein>
    <recommendedName>
        <fullName evidence="8">Protein quiver</fullName>
    </recommendedName>
</protein>
<keyword evidence="2" id="KW-0325">Glycoprotein</keyword>
<dbReference type="PANTHER" id="PTHR33562:SF2">
    <property type="entry name" value="PROTEIN QUIVER"/>
    <property type="match status" value="1"/>
</dbReference>
<accession>A0AA36F0I7</accession>
<evidence type="ECO:0000256" key="5">
    <source>
        <dbReference type="SAM" id="SignalP"/>
    </source>
</evidence>
<feature type="signal peptide" evidence="5">
    <location>
        <begin position="1"/>
        <end position="21"/>
    </location>
</feature>
<dbReference type="AlphaFoldDB" id="A0AA36F0I7"/>
<keyword evidence="4" id="KW-0472">Membrane</keyword>
<evidence type="ECO:0000256" key="4">
    <source>
        <dbReference type="SAM" id="Phobius"/>
    </source>
</evidence>
<dbReference type="PANTHER" id="PTHR33562">
    <property type="entry name" value="ATILLA, ISOFORM B-RELATED-RELATED"/>
    <property type="match status" value="1"/>
</dbReference>
<feature type="region of interest" description="Disordered" evidence="3">
    <location>
        <begin position="148"/>
        <end position="170"/>
    </location>
</feature>
<evidence type="ECO:0008006" key="8">
    <source>
        <dbReference type="Google" id="ProtNLM"/>
    </source>
</evidence>
<keyword evidence="7" id="KW-1185">Reference proteome</keyword>
<gene>
    <name evidence="6" type="ORF">OCTVUL_1B014534</name>
</gene>